<dbReference type="AlphaFoldDB" id="A0A223KQ01"/>
<evidence type="ECO:0000313" key="3">
    <source>
        <dbReference type="Proteomes" id="UP000215224"/>
    </source>
</evidence>
<sequence length="129" mass="15173">MSKNIDDYLDRGMKGNPETKPSERREYLTQLRERIIIALTNGQVLNKKVYYPLEDLMKRYPQCHLYLDGELGYQNLSKYVRLAKANKVPFTMVDDKQFSTKIGLVLSNATAIDKENIFVEQEEFLRHLR</sequence>
<reference evidence="2 3" key="1">
    <citation type="submission" date="2016-12" db="EMBL/GenBank/DDBJ databases">
        <title>The whole genome sequencing and assembly of Bacillus cohnii DSM 6307T strain.</title>
        <authorList>
            <person name="Lee Y.-J."/>
            <person name="Yi H."/>
            <person name="Bahn Y.-S."/>
            <person name="Kim J.F."/>
            <person name="Lee D.-W."/>
        </authorList>
    </citation>
    <scope>NUCLEOTIDE SEQUENCE [LARGE SCALE GENOMIC DNA]</scope>
    <source>
        <strain evidence="2 3">DSM 6307</strain>
    </source>
</reference>
<proteinExistence type="predicted"/>
<keyword evidence="3" id="KW-1185">Reference proteome</keyword>
<dbReference type="InterPro" id="IPR029064">
    <property type="entry name" value="Ribosomal_eL30-like_sf"/>
</dbReference>
<dbReference type="RefSeq" id="WP_066413680.1">
    <property type="nucleotide sequence ID" value="NZ_CP018866.1"/>
</dbReference>
<protein>
    <recommendedName>
        <fullName evidence="4">DUF1694 domain-containing protein</fullName>
    </recommendedName>
</protein>
<dbReference type="SUPFAM" id="SSF160515">
    <property type="entry name" value="YueI-like"/>
    <property type="match status" value="1"/>
</dbReference>
<dbReference type="InterPro" id="IPR012543">
    <property type="entry name" value="DUF1694"/>
</dbReference>
<organism evidence="2 3">
    <name type="scientific">Sutcliffiella cohnii</name>
    <dbReference type="NCBI Taxonomy" id="33932"/>
    <lineage>
        <taxon>Bacteria</taxon>
        <taxon>Bacillati</taxon>
        <taxon>Bacillota</taxon>
        <taxon>Bacilli</taxon>
        <taxon>Bacillales</taxon>
        <taxon>Bacillaceae</taxon>
        <taxon>Sutcliffiella</taxon>
    </lineage>
</organism>
<dbReference type="EMBL" id="CP018866">
    <property type="protein sequence ID" value="AST91581.1"/>
    <property type="molecule type" value="Genomic_DNA"/>
</dbReference>
<dbReference type="STRING" id="1314751.GCA_001591425_01306"/>
<dbReference type="KEGG" id="bcoh:BC6307_09940"/>
<evidence type="ECO:0000313" key="2">
    <source>
        <dbReference type="EMBL" id="AST91581.1"/>
    </source>
</evidence>
<dbReference type="Gene3D" id="3.30.1330.30">
    <property type="match status" value="1"/>
</dbReference>
<feature type="region of interest" description="Disordered" evidence="1">
    <location>
        <begin position="1"/>
        <end position="24"/>
    </location>
</feature>
<accession>A0A223KQ01</accession>
<dbReference type="PIRSF" id="PIRSF034303">
    <property type="entry name" value="DUF1694"/>
    <property type="match status" value="1"/>
</dbReference>
<evidence type="ECO:0008006" key="4">
    <source>
        <dbReference type="Google" id="ProtNLM"/>
    </source>
</evidence>
<gene>
    <name evidence="2" type="ORF">BC6307_09940</name>
</gene>
<dbReference type="Pfam" id="PF07997">
    <property type="entry name" value="DUF1694"/>
    <property type="match status" value="1"/>
</dbReference>
<dbReference type="Proteomes" id="UP000215224">
    <property type="component" value="Chromosome"/>
</dbReference>
<feature type="compositionally biased region" description="Basic and acidic residues" evidence="1">
    <location>
        <begin position="1"/>
        <end position="13"/>
    </location>
</feature>
<name>A0A223KQ01_9BACI</name>
<evidence type="ECO:0000256" key="1">
    <source>
        <dbReference type="SAM" id="MobiDB-lite"/>
    </source>
</evidence>